<evidence type="ECO:0000313" key="2">
    <source>
        <dbReference type="WBParaSite" id="jg787"/>
    </source>
</evidence>
<keyword evidence="1" id="KW-1185">Reference proteome</keyword>
<sequence>MKLSELNAEVVKDLVSKVRKSLEVHLQKTDLKKAALEEHKGSTSEHQFKLLKQDSFKYFQKQSKVDVQIEVCENASDSKNNENLKSSQSN</sequence>
<dbReference type="WBParaSite" id="jg787">
    <property type="protein sequence ID" value="jg787"/>
    <property type="gene ID" value="jg787"/>
</dbReference>
<dbReference type="Proteomes" id="UP000887574">
    <property type="component" value="Unplaced"/>
</dbReference>
<name>A0A915ENX6_9BILA</name>
<dbReference type="AlphaFoldDB" id="A0A915ENX6"/>
<evidence type="ECO:0000313" key="1">
    <source>
        <dbReference type="Proteomes" id="UP000887574"/>
    </source>
</evidence>
<accession>A0A915ENX6</accession>
<protein>
    <submittedName>
        <fullName evidence="2">Uncharacterized protein</fullName>
    </submittedName>
</protein>
<organism evidence="1 2">
    <name type="scientific">Ditylenchus dipsaci</name>
    <dbReference type="NCBI Taxonomy" id="166011"/>
    <lineage>
        <taxon>Eukaryota</taxon>
        <taxon>Metazoa</taxon>
        <taxon>Ecdysozoa</taxon>
        <taxon>Nematoda</taxon>
        <taxon>Chromadorea</taxon>
        <taxon>Rhabditida</taxon>
        <taxon>Tylenchina</taxon>
        <taxon>Tylenchomorpha</taxon>
        <taxon>Sphaerularioidea</taxon>
        <taxon>Anguinidae</taxon>
        <taxon>Anguininae</taxon>
        <taxon>Ditylenchus</taxon>
    </lineage>
</organism>
<proteinExistence type="predicted"/>
<reference evidence="2" key="1">
    <citation type="submission" date="2022-11" db="UniProtKB">
        <authorList>
            <consortium name="WormBaseParasite"/>
        </authorList>
    </citation>
    <scope>IDENTIFICATION</scope>
</reference>